<sequence length="286" mass="32055">MSSFKFNFSSCTDEAQPDAEFIDNKIVWIECEEIVPHESIENIDDLVTHASIFICGDVEISYVKASEALANMYKGDNVFKSAVELAEKEHSDLVTGKYEGGLKIWEGTSDLIEFLESNSDIPFQDKKVLDLGCGAGILGIYAFLKKSLVTFQDYNKEILECVTIPNVLLNIEDNEETMDANKCKFYSGDWASFNNKLPDTETFDIILTSETIYNTSNYNKLIDLFLKRLNPNGEAYVAAKTCYFGVGGGTRQFESVVMKNGQFETSVCWKSSGGILREILKLTKKT</sequence>
<organism evidence="1 2">
    <name type="scientific">Choristoneura fumiferana</name>
    <name type="common">Spruce budworm moth</name>
    <name type="synonym">Archips fumiferana</name>
    <dbReference type="NCBI Taxonomy" id="7141"/>
    <lineage>
        <taxon>Eukaryota</taxon>
        <taxon>Metazoa</taxon>
        <taxon>Ecdysozoa</taxon>
        <taxon>Arthropoda</taxon>
        <taxon>Hexapoda</taxon>
        <taxon>Insecta</taxon>
        <taxon>Pterygota</taxon>
        <taxon>Neoptera</taxon>
        <taxon>Endopterygota</taxon>
        <taxon>Lepidoptera</taxon>
        <taxon>Glossata</taxon>
        <taxon>Ditrysia</taxon>
        <taxon>Tortricoidea</taxon>
        <taxon>Tortricidae</taxon>
        <taxon>Tortricinae</taxon>
        <taxon>Choristoneura</taxon>
    </lineage>
</organism>
<proteinExistence type="predicted"/>
<dbReference type="Proteomes" id="UP001064048">
    <property type="component" value="Chromosome 17"/>
</dbReference>
<reference evidence="1 2" key="1">
    <citation type="journal article" date="2022" name="Genome Biol. Evol.">
        <title>The Spruce Budworm Genome: Reconstructing the Evolutionary History of Antifreeze Proteins.</title>
        <authorList>
            <person name="Beliveau C."/>
            <person name="Gagne P."/>
            <person name="Picq S."/>
            <person name="Vernygora O."/>
            <person name="Keeling C.I."/>
            <person name="Pinkney K."/>
            <person name="Doucet D."/>
            <person name="Wen F."/>
            <person name="Johnston J.S."/>
            <person name="Maaroufi H."/>
            <person name="Boyle B."/>
            <person name="Laroche J."/>
            <person name="Dewar K."/>
            <person name="Juretic N."/>
            <person name="Blackburn G."/>
            <person name="Nisole A."/>
            <person name="Brunet B."/>
            <person name="Brandao M."/>
            <person name="Lumley L."/>
            <person name="Duan J."/>
            <person name="Quan G."/>
            <person name="Lucarotti C.J."/>
            <person name="Roe A.D."/>
            <person name="Sperling F.A.H."/>
            <person name="Levesque R.C."/>
            <person name="Cusson M."/>
        </authorList>
    </citation>
    <scope>NUCLEOTIDE SEQUENCE [LARGE SCALE GENOMIC DNA]</scope>
    <source>
        <strain evidence="1">Glfc:IPQL:Cfum</strain>
    </source>
</reference>
<keyword evidence="2" id="KW-1185">Reference proteome</keyword>
<evidence type="ECO:0000313" key="2">
    <source>
        <dbReference type="Proteomes" id="UP001064048"/>
    </source>
</evidence>
<protein>
    <submittedName>
        <fullName evidence="1">Uncharacterized protein</fullName>
    </submittedName>
</protein>
<evidence type="ECO:0000313" key="1">
    <source>
        <dbReference type="EMBL" id="KAI8436660.1"/>
    </source>
</evidence>
<comment type="caution">
    <text evidence="1">The sequence shown here is derived from an EMBL/GenBank/DDBJ whole genome shotgun (WGS) entry which is preliminary data.</text>
</comment>
<dbReference type="EMBL" id="CM046117">
    <property type="protein sequence ID" value="KAI8436660.1"/>
    <property type="molecule type" value="Genomic_DNA"/>
</dbReference>
<gene>
    <name evidence="1" type="ORF">MSG28_010148</name>
</gene>
<accession>A0ACC0KK21</accession>
<name>A0ACC0KK21_CHOFU</name>